<dbReference type="AlphaFoldDB" id="A0A495E9P0"/>
<dbReference type="Pfam" id="PF02746">
    <property type="entry name" value="MR_MLE_N"/>
    <property type="match status" value="1"/>
</dbReference>
<dbReference type="GO" id="GO:0000287">
    <property type="term" value="F:magnesium ion binding"/>
    <property type="evidence" value="ECO:0007669"/>
    <property type="project" value="TreeGrafter"/>
</dbReference>
<accession>A0A495E9P0</accession>
<dbReference type="InterPro" id="IPR029017">
    <property type="entry name" value="Enolase-like_N"/>
</dbReference>
<keyword evidence="2" id="KW-0479">Metal-binding</keyword>
<dbReference type="SUPFAM" id="SSF54826">
    <property type="entry name" value="Enolase N-terminal domain-like"/>
    <property type="match status" value="1"/>
</dbReference>
<dbReference type="InterPro" id="IPR013342">
    <property type="entry name" value="Mandelate_racemase_C"/>
</dbReference>
<dbReference type="CDD" id="cd03316">
    <property type="entry name" value="MR_like"/>
    <property type="match status" value="1"/>
</dbReference>
<sequence length="362" mass="40501">MSKDITIRDAKIYKATAPLKKPISDATHTITEISFLVLRIQLENGVVGEAYLLSFQYSPNAIAGAMIDAVPHIIGHKTNEMGIVYNKLDNLGEYFGNQGINRWAQAAVNIAMWDAWGKTLNQPIHEILGVCHEKVSIYGSGGWISYSVDELIEEVTGYADRGFKAVKIKVGSPKVSTDIERLRLVREAIGDKVDIMMDANQGMDLPSAMKLSGAAKELNINWFEEPVNHQNFQAFEILKNQAGISLAMGEREYDTLPLRELVTRNAIDIWQPDILRIGGVEKWRESAALAHSFNLPVLPHYYKDYDVPLLCTIPNGVGAESFDWVDPLIDNPMVIQDGYAKPHNRPGWGFNFIDDTLIEIKF</sequence>
<dbReference type="Proteomes" id="UP000269412">
    <property type="component" value="Unassembled WGS sequence"/>
</dbReference>
<dbReference type="InterPro" id="IPR036849">
    <property type="entry name" value="Enolase-like_C_sf"/>
</dbReference>
<dbReference type="SMART" id="SM00922">
    <property type="entry name" value="MR_MLE"/>
    <property type="match status" value="1"/>
</dbReference>
<dbReference type="PANTHER" id="PTHR13794:SF58">
    <property type="entry name" value="MITOCHONDRIAL ENOLASE SUPERFAMILY MEMBER 1"/>
    <property type="match status" value="1"/>
</dbReference>
<evidence type="ECO:0000256" key="2">
    <source>
        <dbReference type="ARBA" id="ARBA00022723"/>
    </source>
</evidence>
<dbReference type="OrthoDB" id="9796450at2"/>
<dbReference type="InterPro" id="IPR029065">
    <property type="entry name" value="Enolase_C-like"/>
</dbReference>
<evidence type="ECO:0000259" key="4">
    <source>
        <dbReference type="SMART" id="SM00922"/>
    </source>
</evidence>
<dbReference type="Pfam" id="PF13378">
    <property type="entry name" value="MR_MLE_C"/>
    <property type="match status" value="1"/>
</dbReference>
<dbReference type="Gene3D" id="3.20.20.120">
    <property type="entry name" value="Enolase-like C-terminal domain"/>
    <property type="match status" value="1"/>
</dbReference>
<evidence type="ECO:0000313" key="6">
    <source>
        <dbReference type="Proteomes" id="UP000269412"/>
    </source>
</evidence>
<organism evidence="5 6">
    <name type="scientific">Maribacter vaceletii</name>
    <dbReference type="NCBI Taxonomy" id="1206816"/>
    <lineage>
        <taxon>Bacteria</taxon>
        <taxon>Pseudomonadati</taxon>
        <taxon>Bacteroidota</taxon>
        <taxon>Flavobacteriia</taxon>
        <taxon>Flavobacteriales</taxon>
        <taxon>Flavobacteriaceae</taxon>
        <taxon>Maribacter</taxon>
    </lineage>
</organism>
<dbReference type="GO" id="GO:0016836">
    <property type="term" value="F:hydro-lyase activity"/>
    <property type="evidence" value="ECO:0007669"/>
    <property type="project" value="TreeGrafter"/>
</dbReference>
<evidence type="ECO:0000256" key="3">
    <source>
        <dbReference type="ARBA" id="ARBA00022842"/>
    </source>
</evidence>
<reference evidence="5 6" key="1">
    <citation type="submission" date="2018-10" db="EMBL/GenBank/DDBJ databases">
        <title>Genomic Encyclopedia of Archaeal and Bacterial Type Strains, Phase II (KMG-II): from individual species to whole genera.</title>
        <authorList>
            <person name="Goeker M."/>
        </authorList>
    </citation>
    <scope>NUCLEOTIDE SEQUENCE [LARGE SCALE GENOMIC DNA]</scope>
    <source>
        <strain evidence="5 6">DSM 25230</strain>
    </source>
</reference>
<keyword evidence="6" id="KW-1185">Reference proteome</keyword>
<comment type="cofactor">
    <cofactor evidence="1">
        <name>Mg(2+)</name>
        <dbReference type="ChEBI" id="CHEBI:18420"/>
    </cofactor>
</comment>
<dbReference type="SFLD" id="SFLDG00179">
    <property type="entry name" value="mandelate_racemase"/>
    <property type="match status" value="1"/>
</dbReference>
<gene>
    <name evidence="5" type="ORF">CLV91_1948</name>
</gene>
<dbReference type="SUPFAM" id="SSF51604">
    <property type="entry name" value="Enolase C-terminal domain-like"/>
    <property type="match status" value="1"/>
</dbReference>
<proteinExistence type="predicted"/>
<evidence type="ECO:0000313" key="5">
    <source>
        <dbReference type="EMBL" id="RKR13233.1"/>
    </source>
</evidence>
<dbReference type="SFLD" id="SFLDS00001">
    <property type="entry name" value="Enolase"/>
    <property type="match status" value="1"/>
</dbReference>
<feature type="domain" description="Mandelate racemase/muconate lactonizing enzyme C-terminal" evidence="4">
    <location>
        <begin position="148"/>
        <end position="245"/>
    </location>
</feature>
<dbReference type="InterPro" id="IPR013341">
    <property type="entry name" value="Mandelate_racemase_N_dom"/>
</dbReference>
<dbReference type="GO" id="GO:0016052">
    <property type="term" value="P:carbohydrate catabolic process"/>
    <property type="evidence" value="ECO:0007669"/>
    <property type="project" value="TreeGrafter"/>
</dbReference>
<dbReference type="Gene3D" id="3.30.390.10">
    <property type="entry name" value="Enolase-like, N-terminal domain"/>
    <property type="match status" value="1"/>
</dbReference>
<comment type="caution">
    <text evidence="5">The sequence shown here is derived from an EMBL/GenBank/DDBJ whole genome shotgun (WGS) entry which is preliminary data.</text>
</comment>
<keyword evidence="3" id="KW-0460">Magnesium</keyword>
<dbReference type="GO" id="GO:0016854">
    <property type="term" value="F:racemase and epimerase activity"/>
    <property type="evidence" value="ECO:0007669"/>
    <property type="project" value="UniProtKB-ARBA"/>
</dbReference>
<evidence type="ECO:0000256" key="1">
    <source>
        <dbReference type="ARBA" id="ARBA00001946"/>
    </source>
</evidence>
<dbReference type="EMBL" id="RBIQ01000008">
    <property type="protein sequence ID" value="RKR13233.1"/>
    <property type="molecule type" value="Genomic_DNA"/>
</dbReference>
<dbReference type="PANTHER" id="PTHR13794">
    <property type="entry name" value="ENOLASE SUPERFAMILY, MANDELATE RACEMASE"/>
    <property type="match status" value="1"/>
</dbReference>
<name>A0A495E9P0_9FLAO</name>
<dbReference type="RefSeq" id="WP_121067011.1">
    <property type="nucleotide sequence ID" value="NZ_RBIQ01000008.1"/>
</dbReference>
<dbReference type="InterPro" id="IPR046945">
    <property type="entry name" value="RHMD-like"/>
</dbReference>
<protein>
    <submittedName>
        <fullName evidence="5">L-alanine-DL-glutamate epimerase-like enolase superfamily enzyme</fullName>
    </submittedName>
</protein>